<keyword evidence="2 5" id="KW-0812">Transmembrane</keyword>
<feature type="transmembrane region" description="Helical" evidence="5">
    <location>
        <begin position="133"/>
        <end position="158"/>
    </location>
</feature>
<dbReference type="PANTHER" id="PTHR37422">
    <property type="entry name" value="TEICHURONIC ACID BIOSYNTHESIS PROTEIN TUAE"/>
    <property type="match status" value="1"/>
</dbReference>
<protein>
    <recommendedName>
        <fullName evidence="6">O-antigen ligase-related domain-containing protein</fullName>
    </recommendedName>
</protein>
<feature type="transmembrane region" description="Helical" evidence="5">
    <location>
        <begin position="72"/>
        <end position="91"/>
    </location>
</feature>
<evidence type="ECO:0000256" key="1">
    <source>
        <dbReference type="ARBA" id="ARBA00004141"/>
    </source>
</evidence>
<evidence type="ECO:0000256" key="4">
    <source>
        <dbReference type="ARBA" id="ARBA00023136"/>
    </source>
</evidence>
<accession>A0A0G1L4B0</accession>
<sequence length="461" mass="51659">MFKTSKFLLMLTMLMVVIVMTSTLFPFIVGKYVFFRIVVDLALIFFLLGLLFDDRHSSAIYRHLSALYKNPLVIAVSAFVGIFLLAGFFGVDPHFSFWSNFERGEGGIQMLHFYIFFILILSLFREEKDWRELFWWALGGGVLMGIYGLLAGGGMQGFVGARFSDPGFRFQGSIGNPAYVAIYVLFTSFYALYLLATEYKKKLTSSGALAIFGSLAFFAVIFLLAATRGAFIGLIAAVVVAFGYLGFTNKKWRKKLSISVGIVVVIVGILIAFQGSPVVQKIPGSRIFDITTTAKTFQDRAIMWKIAWNGFLDRPALGWGPENYLNIFDADFNTAYFKPAEGFGAWFDRAHSIVFDYLAETGILGFLAYVSMFISLLYLFWKSNSDQHKSAQISINQRQPVATPVSPFERALFVGIIVAYLIQGLVLFDVSVTYINLFTVLAFATYKFGDQDKISNLKSQK</sequence>
<comment type="subcellular location">
    <subcellularLocation>
        <location evidence="1">Membrane</location>
        <topology evidence="1">Multi-pass membrane protein</topology>
    </subcellularLocation>
</comment>
<feature type="transmembrane region" description="Helical" evidence="5">
    <location>
        <begin position="7"/>
        <end position="28"/>
    </location>
</feature>
<dbReference type="AlphaFoldDB" id="A0A0G1L4B0"/>
<dbReference type="Pfam" id="PF04932">
    <property type="entry name" value="Wzy_C"/>
    <property type="match status" value="1"/>
</dbReference>
<feature type="transmembrane region" description="Helical" evidence="5">
    <location>
        <begin position="408"/>
        <end position="426"/>
    </location>
</feature>
<proteinExistence type="predicted"/>
<feature type="transmembrane region" description="Helical" evidence="5">
    <location>
        <begin position="106"/>
        <end position="124"/>
    </location>
</feature>
<evidence type="ECO:0000256" key="3">
    <source>
        <dbReference type="ARBA" id="ARBA00022989"/>
    </source>
</evidence>
<feature type="transmembrane region" description="Helical" evidence="5">
    <location>
        <begin position="178"/>
        <end position="196"/>
    </location>
</feature>
<dbReference type="PANTHER" id="PTHR37422:SF13">
    <property type="entry name" value="LIPOPOLYSACCHARIDE BIOSYNTHESIS PROTEIN PA4999-RELATED"/>
    <property type="match status" value="1"/>
</dbReference>
<evidence type="ECO:0000256" key="2">
    <source>
        <dbReference type="ARBA" id="ARBA00022692"/>
    </source>
</evidence>
<keyword evidence="4 5" id="KW-0472">Membrane</keyword>
<feature type="domain" description="O-antigen ligase-related" evidence="6">
    <location>
        <begin position="215"/>
        <end position="370"/>
    </location>
</feature>
<dbReference type="EMBL" id="LCKF01000033">
    <property type="protein sequence ID" value="KKT90603.1"/>
    <property type="molecule type" value="Genomic_DNA"/>
</dbReference>
<comment type="caution">
    <text evidence="7">The sequence shown here is derived from an EMBL/GenBank/DDBJ whole genome shotgun (WGS) entry which is preliminary data.</text>
</comment>
<dbReference type="InterPro" id="IPR051533">
    <property type="entry name" value="WaaL-like"/>
</dbReference>
<gene>
    <name evidence="7" type="ORF">UW92_C0033G0018</name>
</gene>
<feature type="transmembrane region" description="Helical" evidence="5">
    <location>
        <begin position="230"/>
        <end position="247"/>
    </location>
</feature>
<keyword evidence="3 5" id="KW-1133">Transmembrane helix</keyword>
<reference evidence="7 8" key="1">
    <citation type="journal article" date="2015" name="Nature">
        <title>rRNA introns, odd ribosomes, and small enigmatic genomes across a large radiation of phyla.</title>
        <authorList>
            <person name="Brown C.T."/>
            <person name="Hug L.A."/>
            <person name="Thomas B.C."/>
            <person name="Sharon I."/>
            <person name="Castelle C.J."/>
            <person name="Singh A."/>
            <person name="Wilkins M.J."/>
            <person name="Williams K.H."/>
            <person name="Banfield J.F."/>
        </authorList>
    </citation>
    <scope>NUCLEOTIDE SEQUENCE [LARGE SCALE GENOMIC DNA]</scope>
</reference>
<dbReference type="Proteomes" id="UP000033966">
    <property type="component" value="Unassembled WGS sequence"/>
</dbReference>
<organism evidence="7 8">
    <name type="scientific">Candidatus Jorgensenbacteria bacterium GW2011_GWA2_45_13</name>
    <dbReference type="NCBI Taxonomy" id="1618662"/>
    <lineage>
        <taxon>Bacteria</taxon>
        <taxon>Candidatus Joergenseniibacteriota</taxon>
    </lineage>
</organism>
<evidence type="ECO:0000256" key="5">
    <source>
        <dbReference type="SAM" id="Phobius"/>
    </source>
</evidence>
<evidence type="ECO:0000313" key="8">
    <source>
        <dbReference type="Proteomes" id="UP000033966"/>
    </source>
</evidence>
<evidence type="ECO:0000313" key="7">
    <source>
        <dbReference type="EMBL" id="KKT90603.1"/>
    </source>
</evidence>
<feature type="transmembrane region" description="Helical" evidence="5">
    <location>
        <begin position="256"/>
        <end position="275"/>
    </location>
</feature>
<name>A0A0G1L4B0_9BACT</name>
<dbReference type="InterPro" id="IPR007016">
    <property type="entry name" value="O-antigen_ligase-rel_domated"/>
</dbReference>
<feature type="transmembrane region" description="Helical" evidence="5">
    <location>
        <begin position="203"/>
        <end position="224"/>
    </location>
</feature>
<feature type="transmembrane region" description="Helical" evidence="5">
    <location>
        <begin position="34"/>
        <end position="52"/>
    </location>
</feature>
<feature type="transmembrane region" description="Helical" evidence="5">
    <location>
        <begin position="362"/>
        <end position="381"/>
    </location>
</feature>
<dbReference type="GO" id="GO:0016020">
    <property type="term" value="C:membrane"/>
    <property type="evidence" value="ECO:0007669"/>
    <property type="project" value="UniProtKB-SubCell"/>
</dbReference>
<evidence type="ECO:0000259" key="6">
    <source>
        <dbReference type="Pfam" id="PF04932"/>
    </source>
</evidence>